<keyword evidence="4" id="KW-1185">Reference proteome</keyword>
<name>A0A1I3SCQ9_9GAMM</name>
<reference evidence="2" key="2">
    <citation type="submission" date="2016-10" db="EMBL/GenBank/DDBJ databases">
        <authorList>
            <person name="de Groot N.N."/>
        </authorList>
    </citation>
    <scope>NUCLEOTIDE SEQUENCE [LARGE SCALE GENOMIC DNA]</scope>
    <source>
        <strain evidence="2">DSM 17908</strain>
    </source>
</reference>
<accession>A0A1I3SCQ9</accession>
<organism evidence="2 3">
    <name type="scientific">Xenorhabdus mauleonii</name>
    <dbReference type="NCBI Taxonomy" id="351675"/>
    <lineage>
        <taxon>Bacteria</taxon>
        <taxon>Pseudomonadati</taxon>
        <taxon>Pseudomonadota</taxon>
        <taxon>Gammaproteobacteria</taxon>
        <taxon>Enterobacterales</taxon>
        <taxon>Morganellaceae</taxon>
        <taxon>Xenorhabdus</taxon>
    </lineage>
</organism>
<evidence type="ECO:0000313" key="2">
    <source>
        <dbReference type="EMBL" id="SFJ56180.1"/>
    </source>
</evidence>
<gene>
    <name evidence="2" type="ORF">SAMN05421680_11154</name>
    <name evidence="1" type="ORF">Xmau_03033</name>
</gene>
<evidence type="ECO:0000313" key="3">
    <source>
        <dbReference type="Proteomes" id="UP000198919"/>
    </source>
</evidence>
<dbReference type="Proteomes" id="UP000224607">
    <property type="component" value="Unassembled WGS sequence"/>
</dbReference>
<dbReference type="AlphaFoldDB" id="A0A1I3SCQ9"/>
<dbReference type="EMBL" id="NITY01000012">
    <property type="protein sequence ID" value="PHM39128.1"/>
    <property type="molecule type" value="Genomic_DNA"/>
</dbReference>
<protein>
    <submittedName>
        <fullName evidence="2">Uncharacterized protein</fullName>
    </submittedName>
</protein>
<evidence type="ECO:0000313" key="1">
    <source>
        <dbReference type="EMBL" id="PHM39128.1"/>
    </source>
</evidence>
<dbReference type="RefSeq" id="WP_092511263.1">
    <property type="nucleotide sequence ID" value="NZ_CAWNQB010000004.1"/>
</dbReference>
<reference evidence="3" key="1">
    <citation type="submission" date="2016-10" db="EMBL/GenBank/DDBJ databases">
        <authorList>
            <person name="Varghese N."/>
            <person name="Submissions S."/>
        </authorList>
    </citation>
    <scope>NUCLEOTIDE SEQUENCE [LARGE SCALE GENOMIC DNA]</scope>
    <source>
        <strain evidence="3">DSM 17908</strain>
    </source>
</reference>
<dbReference type="OrthoDB" id="6445690at2"/>
<proteinExistence type="predicted"/>
<evidence type="ECO:0000313" key="4">
    <source>
        <dbReference type="Proteomes" id="UP000224607"/>
    </source>
</evidence>
<sequence>MNEDEIHRLKTEISERMEALIFLKDHIGCFPNNMDSTYTGLIFKKWRFIKSLENEIIFANGVQPAITESEFTLAFNDMS</sequence>
<reference evidence="1 4" key="3">
    <citation type="journal article" date="2017" name="Nat. Microbiol.">
        <title>Natural product diversity associated with the nematode symbionts Photorhabdus and Xenorhabdus.</title>
        <authorList>
            <person name="Tobias N.J."/>
            <person name="Wolff H."/>
            <person name="Djahanschiri B."/>
            <person name="Grundmann F."/>
            <person name="Kronenwerth M."/>
            <person name="Shi Y.M."/>
            <person name="Simonyi S."/>
            <person name="Grun P."/>
            <person name="Shapiro-Ilan D."/>
            <person name="Pidot S.J."/>
            <person name="Stinear T.P."/>
            <person name="Ebersberger I."/>
            <person name="Bode H.B."/>
        </authorList>
    </citation>
    <scope>NUCLEOTIDE SEQUENCE [LARGE SCALE GENOMIC DNA]</scope>
    <source>
        <strain evidence="1 4">DSM 17908</strain>
    </source>
</reference>
<dbReference type="EMBL" id="FORG01000011">
    <property type="protein sequence ID" value="SFJ56180.1"/>
    <property type="molecule type" value="Genomic_DNA"/>
</dbReference>
<dbReference type="Proteomes" id="UP000198919">
    <property type="component" value="Unassembled WGS sequence"/>
</dbReference>